<sequence length="197" mass="21361">MGAEGDVVNLGARFAEALTLTHELHAGQVRKGTAIPYVSHVLSVASLVLDHGGDEDEAIAALLHDAVEDCGGAPVLANIRRRFGERVAGIVAACSDTDQTPKPPWQARKEAYLDHLRDAPASVRLVSAADKLHNARAILADYREIGETLWERFNATKEQTLWYYRALVTAFAAHGSSVLVAELDRTVREIERLAGAD</sequence>
<protein>
    <submittedName>
        <fullName evidence="2">Metal dependent phosphohydrolase</fullName>
    </submittedName>
</protein>
<dbReference type="STRING" id="1223802.SUTH_01575"/>
<dbReference type="AlphaFoldDB" id="W0SHK5"/>
<dbReference type="InterPro" id="IPR052194">
    <property type="entry name" value="MESH1"/>
</dbReference>
<organism evidence="2 3">
    <name type="scientific">Sulfuritalea hydrogenivorans sk43H</name>
    <dbReference type="NCBI Taxonomy" id="1223802"/>
    <lineage>
        <taxon>Bacteria</taxon>
        <taxon>Pseudomonadati</taxon>
        <taxon>Pseudomonadota</taxon>
        <taxon>Betaproteobacteria</taxon>
        <taxon>Nitrosomonadales</taxon>
        <taxon>Sterolibacteriaceae</taxon>
        <taxon>Sulfuritalea</taxon>
    </lineage>
</organism>
<dbReference type="SUPFAM" id="SSF109604">
    <property type="entry name" value="HD-domain/PDEase-like"/>
    <property type="match status" value="1"/>
</dbReference>
<accession>W0SHK5</accession>
<evidence type="ECO:0000313" key="2">
    <source>
        <dbReference type="EMBL" id="BAO29368.1"/>
    </source>
</evidence>
<dbReference type="RefSeq" id="WP_041098355.1">
    <property type="nucleotide sequence ID" value="NZ_AP012547.1"/>
</dbReference>
<name>W0SHK5_9PROT</name>
<dbReference type="PANTHER" id="PTHR46246:SF1">
    <property type="entry name" value="GUANOSINE-3',5'-BIS(DIPHOSPHATE) 3'-PYROPHOSPHOHYDROLASE MESH1"/>
    <property type="match status" value="1"/>
</dbReference>
<dbReference type="Gene3D" id="1.10.3210.10">
    <property type="entry name" value="Hypothetical protein af1432"/>
    <property type="match status" value="1"/>
</dbReference>
<dbReference type="KEGG" id="shd:SUTH_01575"/>
<feature type="domain" description="HD/PDEase" evidence="1">
    <location>
        <begin position="33"/>
        <end position="144"/>
    </location>
</feature>
<keyword evidence="2" id="KW-0378">Hydrolase</keyword>
<proteinExistence type="predicted"/>
<dbReference type="HOGENOM" id="CLU_084517_2_1_4"/>
<gene>
    <name evidence="2" type="ORF">SUTH_01575</name>
</gene>
<dbReference type="EMBL" id="AP012547">
    <property type="protein sequence ID" value="BAO29368.1"/>
    <property type="molecule type" value="Genomic_DNA"/>
</dbReference>
<evidence type="ECO:0000259" key="1">
    <source>
        <dbReference type="SMART" id="SM00471"/>
    </source>
</evidence>
<dbReference type="OrthoDB" id="9802385at2"/>
<dbReference type="GO" id="GO:0008893">
    <property type="term" value="F:guanosine-3',5'-bis(diphosphate) 3'-diphosphatase activity"/>
    <property type="evidence" value="ECO:0007669"/>
    <property type="project" value="TreeGrafter"/>
</dbReference>
<dbReference type="SMART" id="SM00471">
    <property type="entry name" value="HDc"/>
    <property type="match status" value="1"/>
</dbReference>
<dbReference type="Pfam" id="PF13328">
    <property type="entry name" value="HD_4"/>
    <property type="match status" value="1"/>
</dbReference>
<evidence type="ECO:0000313" key="3">
    <source>
        <dbReference type="Proteomes" id="UP000031637"/>
    </source>
</evidence>
<keyword evidence="3" id="KW-1185">Reference proteome</keyword>
<dbReference type="InterPro" id="IPR003607">
    <property type="entry name" value="HD/PDEase_dom"/>
</dbReference>
<dbReference type="Proteomes" id="UP000031637">
    <property type="component" value="Chromosome"/>
</dbReference>
<dbReference type="PANTHER" id="PTHR46246">
    <property type="entry name" value="GUANOSINE-3',5'-BIS(DIPHOSPHATE) 3'-PYROPHOSPHOHYDROLASE MESH1"/>
    <property type="match status" value="1"/>
</dbReference>
<reference evidence="2 3" key="1">
    <citation type="journal article" date="2014" name="Syst. Appl. Microbiol.">
        <title>Complete genomes of freshwater sulfur oxidizers Sulfuricella denitrificans skB26 and Sulfuritalea hydrogenivorans sk43H: genetic insights into the sulfur oxidation pathway of betaproteobacteria.</title>
        <authorList>
            <person name="Watanabe T."/>
            <person name="Kojima H."/>
            <person name="Fukui M."/>
        </authorList>
    </citation>
    <scope>NUCLEOTIDE SEQUENCE [LARGE SCALE GENOMIC DNA]</scope>
    <source>
        <strain evidence="2">DSM22779</strain>
    </source>
</reference>